<dbReference type="Proteomes" id="UP001205105">
    <property type="component" value="Unassembled WGS sequence"/>
</dbReference>
<protein>
    <submittedName>
        <fullName evidence="2">Uncharacterized protein</fullName>
    </submittedName>
</protein>
<dbReference type="EMBL" id="JADXDR010000260">
    <property type="protein sequence ID" value="KAI7835477.1"/>
    <property type="molecule type" value="Genomic_DNA"/>
</dbReference>
<name>A0AAD5H127_9CHLO</name>
<organism evidence="2 3">
    <name type="scientific">Chlorella ohadii</name>
    <dbReference type="NCBI Taxonomy" id="2649997"/>
    <lineage>
        <taxon>Eukaryota</taxon>
        <taxon>Viridiplantae</taxon>
        <taxon>Chlorophyta</taxon>
        <taxon>core chlorophytes</taxon>
        <taxon>Trebouxiophyceae</taxon>
        <taxon>Chlorellales</taxon>
        <taxon>Chlorellaceae</taxon>
        <taxon>Chlorella clade</taxon>
        <taxon>Chlorella</taxon>
    </lineage>
</organism>
<evidence type="ECO:0000256" key="1">
    <source>
        <dbReference type="SAM" id="SignalP"/>
    </source>
</evidence>
<gene>
    <name evidence="2" type="ORF">COHA_010621</name>
</gene>
<evidence type="ECO:0000313" key="3">
    <source>
        <dbReference type="Proteomes" id="UP001205105"/>
    </source>
</evidence>
<feature type="signal peptide" evidence="1">
    <location>
        <begin position="1"/>
        <end position="23"/>
    </location>
</feature>
<keyword evidence="1" id="KW-0732">Signal</keyword>
<comment type="caution">
    <text evidence="2">The sequence shown here is derived from an EMBL/GenBank/DDBJ whole genome shotgun (WGS) entry which is preliminary data.</text>
</comment>
<dbReference type="AlphaFoldDB" id="A0AAD5H127"/>
<accession>A0AAD5H127</accession>
<proteinExistence type="predicted"/>
<sequence>MPSLHRPAALCGSVLFLSLCASAARLVPSDISTHTANAAERVADAAVAAGLMPPAERRRTLALADLTPAPGATGRSLKDAISSEVNAIAAASCAMVGPEQCRESQEFVRRMEAFCSQQYGYTRWNEAHWNPLAPRFDCDALFFACWALVTGDDAALTAQTCCAGQSKLCQPCLEGDCQLPGMELLSLLGSPDPDTGMPGYCDRGE</sequence>
<feature type="chain" id="PRO_5042165736" evidence="1">
    <location>
        <begin position="24"/>
        <end position="205"/>
    </location>
</feature>
<evidence type="ECO:0000313" key="2">
    <source>
        <dbReference type="EMBL" id="KAI7835477.1"/>
    </source>
</evidence>
<keyword evidence="3" id="KW-1185">Reference proteome</keyword>
<reference evidence="2" key="1">
    <citation type="submission" date="2020-11" db="EMBL/GenBank/DDBJ databases">
        <title>Chlorella ohadii genome sequencing and assembly.</title>
        <authorList>
            <person name="Murik O."/>
            <person name="Treves H."/>
            <person name="Kedem I."/>
            <person name="Shotland Y."/>
            <person name="Kaplan A."/>
        </authorList>
    </citation>
    <scope>NUCLEOTIDE SEQUENCE</scope>
    <source>
        <strain evidence="2">1</strain>
    </source>
</reference>